<dbReference type="AlphaFoldDB" id="A0AAI8YN91"/>
<dbReference type="InterPro" id="IPR050416">
    <property type="entry name" value="FAD-linked_Oxidoreductase"/>
</dbReference>
<dbReference type="InterPro" id="IPR006094">
    <property type="entry name" value="Oxid_FAD_bind_N"/>
</dbReference>
<dbReference type="EMBL" id="CAUWAG010000018">
    <property type="protein sequence ID" value="CAJ2511013.1"/>
    <property type="molecule type" value="Genomic_DNA"/>
</dbReference>
<dbReference type="Gene3D" id="3.30.465.10">
    <property type="match status" value="2"/>
</dbReference>
<dbReference type="Pfam" id="PF01565">
    <property type="entry name" value="FAD_binding_4"/>
    <property type="match status" value="1"/>
</dbReference>
<dbReference type="Pfam" id="PF08031">
    <property type="entry name" value="BBE"/>
    <property type="match status" value="1"/>
</dbReference>
<dbReference type="PANTHER" id="PTHR42973">
    <property type="entry name" value="BINDING OXIDOREDUCTASE, PUTATIVE (AFU_ORTHOLOGUE AFUA_1G17690)-RELATED"/>
    <property type="match status" value="1"/>
</dbReference>
<dbReference type="Proteomes" id="UP001295740">
    <property type="component" value="Unassembled WGS sequence"/>
</dbReference>
<evidence type="ECO:0000313" key="7">
    <source>
        <dbReference type="EMBL" id="CAJ2511013.1"/>
    </source>
</evidence>
<dbReference type="Gene3D" id="3.40.462.20">
    <property type="match status" value="1"/>
</dbReference>
<evidence type="ECO:0000256" key="4">
    <source>
        <dbReference type="ARBA" id="ARBA00022827"/>
    </source>
</evidence>
<dbReference type="PANTHER" id="PTHR42973:SF39">
    <property type="entry name" value="FAD-BINDING PCMH-TYPE DOMAIN-CONTAINING PROTEIN"/>
    <property type="match status" value="1"/>
</dbReference>
<comment type="caution">
    <text evidence="7">The sequence shown here is derived from an EMBL/GenBank/DDBJ whole genome shotgun (WGS) entry which is preliminary data.</text>
</comment>
<keyword evidence="8" id="KW-1185">Reference proteome</keyword>
<evidence type="ECO:0000256" key="5">
    <source>
        <dbReference type="ARBA" id="ARBA00023002"/>
    </source>
</evidence>
<evidence type="ECO:0000256" key="3">
    <source>
        <dbReference type="ARBA" id="ARBA00022630"/>
    </source>
</evidence>
<dbReference type="InterPro" id="IPR012951">
    <property type="entry name" value="BBE"/>
</dbReference>
<dbReference type="PROSITE" id="PS51387">
    <property type="entry name" value="FAD_PCMH"/>
    <property type="match status" value="1"/>
</dbReference>
<dbReference type="InterPro" id="IPR016166">
    <property type="entry name" value="FAD-bd_PCMH"/>
</dbReference>
<dbReference type="SUPFAM" id="SSF56176">
    <property type="entry name" value="FAD-binding/transporter-associated domain-like"/>
    <property type="match status" value="1"/>
</dbReference>
<evidence type="ECO:0000256" key="1">
    <source>
        <dbReference type="ARBA" id="ARBA00001974"/>
    </source>
</evidence>
<accession>A0AAI8YN91</accession>
<keyword evidence="3" id="KW-0285">Flavoprotein</keyword>
<dbReference type="GO" id="GO:0016491">
    <property type="term" value="F:oxidoreductase activity"/>
    <property type="evidence" value="ECO:0007669"/>
    <property type="project" value="UniProtKB-KW"/>
</dbReference>
<name>A0AAI8YN91_9PEZI</name>
<reference evidence="7" key="1">
    <citation type="submission" date="2023-10" db="EMBL/GenBank/DDBJ databases">
        <authorList>
            <person name="Hackl T."/>
        </authorList>
    </citation>
    <scope>NUCLEOTIDE SEQUENCE</scope>
</reference>
<evidence type="ECO:0000313" key="8">
    <source>
        <dbReference type="Proteomes" id="UP001295740"/>
    </source>
</evidence>
<evidence type="ECO:0000256" key="2">
    <source>
        <dbReference type="ARBA" id="ARBA00005466"/>
    </source>
</evidence>
<protein>
    <submittedName>
        <fullName evidence="7">Uu.00g066380.m01.CDS01</fullName>
    </submittedName>
</protein>
<sequence length="423" mass="45600">MDERAAGEVLLPGDAGYDDSLERWGNTCAAVVRPTTAPETSAVVRFVTANSVPLAVRGGSHNPSRESAAQTNTVVLDLANMRSVVVDTAAQTVTYGGGCTWADVNNEAWKHGLATVGGTVSHTGSPARSCSQAGVVKASESETEDLFWALRGAGPSFGIVTSFASKVFPQGKVWGGLLMWPFDDVFDKWFMPMLLADPATGMRLRGANVFYIGTAEEAEEFYAPLLALAPSAMDTTARIPYSAANTATDAISTPGRWYMSGGANFSCPLDRELTREAAEEYYAGLDKPGNAEIRTSAFALELIPQQKVTELGKLGKKSFAGRDGKYNVVMLMSWDAEERDAEVKKIVTKLTSAFKAKYGTKDTETGGADAYYNYLSPDIPADRALMKTWRLFGANAPRLRALKVIYDPTNVFRKNVNLMSSAK</sequence>
<comment type="cofactor">
    <cofactor evidence="1">
        <name>FAD</name>
        <dbReference type="ChEBI" id="CHEBI:57692"/>
    </cofactor>
</comment>
<evidence type="ECO:0000259" key="6">
    <source>
        <dbReference type="PROSITE" id="PS51387"/>
    </source>
</evidence>
<dbReference type="InterPro" id="IPR016169">
    <property type="entry name" value="FAD-bd_PCMH_sub2"/>
</dbReference>
<gene>
    <name evidence="7" type="ORF">KHLLAP_LOCUS11481</name>
</gene>
<keyword evidence="4" id="KW-0274">FAD</keyword>
<comment type="similarity">
    <text evidence="2">Belongs to the oxygen-dependent FAD-linked oxidoreductase family.</text>
</comment>
<dbReference type="GO" id="GO:0071949">
    <property type="term" value="F:FAD binding"/>
    <property type="evidence" value="ECO:0007669"/>
    <property type="project" value="InterPro"/>
</dbReference>
<dbReference type="InterPro" id="IPR036318">
    <property type="entry name" value="FAD-bd_PCMH-like_sf"/>
</dbReference>
<feature type="domain" description="FAD-binding PCMH-type" evidence="6">
    <location>
        <begin position="24"/>
        <end position="244"/>
    </location>
</feature>
<organism evidence="7 8">
    <name type="scientific">Anthostomella pinea</name>
    <dbReference type="NCBI Taxonomy" id="933095"/>
    <lineage>
        <taxon>Eukaryota</taxon>
        <taxon>Fungi</taxon>
        <taxon>Dikarya</taxon>
        <taxon>Ascomycota</taxon>
        <taxon>Pezizomycotina</taxon>
        <taxon>Sordariomycetes</taxon>
        <taxon>Xylariomycetidae</taxon>
        <taxon>Xylariales</taxon>
        <taxon>Xylariaceae</taxon>
        <taxon>Anthostomella</taxon>
    </lineage>
</organism>
<proteinExistence type="inferred from homology"/>
<keyword evidence="5" id="KW-0560">Oxidoreductase</keyword>